<dbReference type="PRINTS" id="PR00092">
    <property type="entry name" value="TYROSINASE"/>
</dbReference>
<comment type="similarity">
    <text evidence="2">Belongs to the tyrosinase family.</text>
</comment>
<dbReference type="PROSITE" id="PS00497">
    <property type="entry name" value="TYROSINASE_1"/>
    <property type="match status" value="1"/>
</dbReference>
<evidence type="ECO:0000313" key="13">
    <source>
        <dbReference type="EMBL" id="KAG9188179.1"/>
    </source>
</evidence>
<reference evidence="13" key="1">
    <citation type="submission" date="2021-07" db="EMBL/GenBank/DDBJ databases">
        <title>Genome Resource of American Ginseng Black Spot Pathogen Alternaria panax.</title>
        <authorList>
            <person name="Qiu C."/>
            <person name="Wang W."/>
            <person name="Liu Z."/>
        </authorList>
    </citation>
    <scope>NUCLEOTIDE SEQUENCE</scope>
    <source>
        <strain evidence="13">BNCC115425</strain>
    </source>
</reference>
<dbReference type="GO" id="GO:0046872">
    <property type="term" value="F:metal ion binding"/>
    <property type="evidence" value="ECO:0007669"/>
    <property type="project" value="UniProtKB-KW"/>
</dbReference>
<comment type="catalytic activity">
    <reaction evidence="10">
        <text>L-tyrosine + O2 = L-dopaquinone + H2O</text>
        <dbReference type="Rhea" id="RHEA:18117"/>
        <dbReference type="ChEBI" id="CHEBI:15377"/>
        <dbReference type="ChEBI" id="CHEBI:15379"/>
        <dbReference type="ChEBI" id="CHEBI:57924"/>
        <dbReference type="ChEBI" id="CHEBI:58315"/>
        <dbReference type="EC" id="1.14.18.1"/>
    </reaction>
</comment>
<accession>A0AAD4FIH5</accession>
<dbReference type="GO" id="GO:0042438">
    <property type="term" value="P:melanin biosynthetic process"/>
    <property type="evidence" value="ECO:0007669"/>
    <property type="project" value="UniProtKB-KW"/>
</dbReference>
<evidence type="ECO:0000256" key="6">
    <source>
        <dbReference type="ARBA" id="ARBA00023008"/>
    </source>
</evidence>
<feature type="region of interest" description="Disordered" evidence="11">
    <location>
        <begin position="542"/>
        <end position="583"/>
    </location>
</feature>
<keyword evidence="4" id="KW-0479">Metal-binding</keyword>
<evidence type="ECO:0000313" key="14">
    <source>
        <dbReference type="Proteomes" id="UP001199106"/>
    </source>
</evidence>
<evidence type="ECO:0000256" key="5">
    <source>
        <dbReference type="ARBA" id="ARBA00023002"/>
    </source>
</evidence>
<sequence>MSRVRLLERRRPDHPKWGNAYVRREVRDLKNNFPDQWSLYILALQKLHETPQNNPNSFYGLASIHGRPYETWGDAKGISSKIGTAGYCPHGNELFLGWHRSYLALFEQVLSEHVHDIAGQAPADQVERYLAAANEFRIPYWDWAQGTTNGPVPEMFTSPYLAVTDTDSTPVVVSNPLYSYTFNPVPEGFDMKWRQMSTTIRWPGNDSPNATSQQFKFVDAFRAQSTNLIASVGVAFLSSTFSRFSSILEDPHGWVHGVIGGGYTAKEPWAGHMWPLEYSSYEPLFMLHHANVDRLFALYQGAHPDRWMEASSIGSHGNVYLNDYMIVDADTILMPFKKVPGQFLTSNDCRNTTIFGYAYPETQRWNFPSDEAYQRDVTATITNLYGGGTRAQTKVQVTTQHVTAFGQALLDNNNTYTEWTIETQAIASRLPPTFIVSFSLAGIFQSDPIIDLGSWMMLMPERDGVYTINVEQKPENKMNGTTSITTYLIDRVNANELSSLDPNDVVPYLSSYLTWNVYDERGDRVPFADAETLNVEVFGTRARLPDDPDAPIEYSEDDATPYPEITAGKTDGSNKNPPGMMPP</sequence>
<comment type="caution">
    <text evidence="13">The sequence shown here is derived from an EMBL/GenBank/DDBJ whole genome shotgun (WGS) entry which is preliminary data.</text>
</comment>
<dbReference type="Gene3D" id="1.10.1280.10">
    <property type="entry name" value="Di-copper center containing domain from catechol oxidase"/>
    <property type="match status" value="1"/>
</dbReference>
<protein>
    <recommendedName>
        <fullName evidence="3">tyrosinase</fullName>
        <ecNumber evidence="3">1.14.18.1</ecNumber>
    </recommendedName>
</protein>
<evidence type="ECO:0000256" key="10">
    <source>
        <dbReference type="ARBA" id="ARBA00048881"/>
    </source>
</evidence>
<evidence type="ECO:0000256" key="3">
    <source>
        <dbReference type="ARBA" id="ARBA00011906"/>
    </source>
</evidence>
<evidence type="ECO:0000256" key="2">
    <source>
        <dbReference type="ARBA" id="ARBA00009928"/>
    </source>
</evidence>
<feature type="domain" description="Tyrosinase copper-binding" evidence="12">
    <location>
        <begin position="90"/>
        <end position="107"/>
    </location>
</feature>
<dbReference type="PANTHER" id="PTHR11474:SF76">
    <property type="entry name" value="SHKT DOMAIN-CONTAINING PROTEIN"/>
    <property type="match status" value="1"/>
</dbReference>
<evidence type="ECO:0000256" key="4">
    <source>
        <dbReference type="ARBA" id="ARBA00022723"/>
    </source>
</evidence>
<dbReference type="InterPro" id="IPR002227">
    <property type="entry name" value="Tyrosinase_Cu-bd"/>
</dbReference>
<comment type="cofactor">
    <cofactor evidence="1">
        <name>Cu(2+)</name>
        <dbReference type="ChEBI" id="CHEBI:29036"/>
    </cofactor>
</comment>
<evidence type="ECO:0000256" key="7">
    <source>
        <dbReference type="ARBA" id="ARBA00023033"/>
    </source>
</evidence>
<comment type="catalytic activity">
    <reaction evidence="9">
        <text>2 L-dopa + O2 = 2 L-dopaquinone + 2 H2O</text>
        <dbReference type="Rhea" id="RHEA:34287"/>
        <dbReference type="ChEBI" id="CHEBI:15377"/>
        <dbReference type="ChEBI" id="CHEBI:15379"/>
        <dbReference type="ChEBI" id="CHEBI:57504"/>
        <dbReference type="ChEBI" id="CHEBI:57924"/>
        <dbReference type="EC" id="1.14.18.1"/>
    </reaction>
</comment>
<dbReference type="PANTHER" id="PTHR11474">
    <property type="entry name" value="TYROSINASE FAMILY MEMBER"/>
    <property type="match status" value="1"/>
</dbReference>
<evidence type="ECO:0000256" key="1">
    <source>
        <dbReference type="ARBA" id="ARBA00001973"/>
    </source>
</evidence>
<keyword evidence="5 13" id="KW-0560">Oxidoreductase</keyword>
<dbReference type="EC" id="1.14.18.1" evidence="3"/>
<evidence type="ECO:0000256" key="11">
    <source>
        <dbReference type="SAM" id="MobiDB-lite"/>
    </source>
</evidence>
<evidence type="ECO:0000256" key="9">
    <source>
        <dbReference type="ARBA" id="ARBA00048233"/>
    </source>
</evidence>
<dbReference type="InterPro" id="IPR050316">
    <property type="entry name" value="Tyrosinase/Hemocyanin"/>
</dbReference>
<dbReference type="SUPFAM" id="SSF48056">
    <property type="entry name" value="Di-copper centre-containing domain"/>
    <property type="match status" value="1"/>
</dbReference>
<dbReference type="Pfam" id="PF18132">
    <property type="entry name" value="Tyrosinase_C"/>
    <property type="match status" value="1"/>
</dbReference>
<feature type="compositionally biased region" description="Acidic residues" evidence="11">
    <location>
        <begin position="547"/>
        <end position="559"/>
    </location>
</feature>
<keyword evidence="8" id="KW-0470">Melanin biosynthesis</keyword>
<keyword evidence="14" id="KW-1185">Reference proteome</keyword>
<proteinExistence type="inferred from homology"/>
<dbReference type="EMBL" id="JAANER010000006">
    <property type="protein sequence ID" value="KAG9188179.1"/>
    <property type="molecule type" value="Genomic_DNA"/>
</dbReference>
<name>A0AAD4FIH5_9PLEO</name>
<dbReference type="InterPro" id="IPR008922">
    <property type="entry name" value="Di-copper_centre_dom_sf"/>
</dbReference>
<dbReference type="GO" id="GO:0004503">
    <property type="term" value="F:tyrosinase activity"/>
    <property type="evidence" value="ECO:0007669"/>
    <property type="project" value="UniProtKB-EC"/>
</dbReference>
<organism evidence="13 14">
    <name type="scientific">Alternaria panax</name>
    <dbReference type="NCBI Taxonomy" id="48097"/>
    <lineage>
        <taxon>Eukaryota</taxon>
        <taxon>Fungi</taxon>
        <taxon>Dikarya</taxon>
        <taxon>Ascomycota</taxon>
        <taxon>Pezizomycotina</taxon>
        <taxon>Dothideomycetes</taxon>
        <taxon>Pleosporomycetidae</taxon>
        <taxon>Pleosporales</taxon>
        <taxon>Pleosporineae</taxon>
        <taxon>Pleosporaceae</taxon>
        <taxon>Alternaria</taxon>
        <taxon>Alternaria sect. Panax</taxon>
    </lineage>
</organism>
<gene>
    <name evidence="13" type="ORF">G6011_02102</name>
</gene>
<evidence type="ECO:0000259" key="12">
    <source>
        <dbReference type="PROSITE" id="PS00497"/>
    </source>
</evidence>
<keyword evidence="7" id="KW-0503">Monooxygenase</keyword>
<dbReference type="Pfam" id="PF00264">
    <property type="entry name" value="Tyrosinase"/>
    <property type="match status" value="1"/>
</dbReference>
<keyword evidence="6" id="KW-0186">Copper</keyword>
<dbReference type="InterPro" id="IPR041640">
    <property type="entry name" value="Tyrosinase_C"/>
</dbReference>
<dbReference type="AlphaFoldDB" id="A0AAD4FIH5"/>
<dbReference type="Proteomes" id="UP001199106">
    <property type="component" value="Unassembled WGS sequence"/>
</dbReference>
<evidence type="ECO:0000256" key="8">
    <source>
        <dbReference type="ARBA" id="ARBA00023101"/>
    </source>
</evidence>